<evidence type="ECO:0000313" key="3">
    <source>
        <dbReference type="Proteomes" id="UP000195442"/>
    </source>
</evidence>
<dbReference type="EMBL" id="FUKJ01000001">
    <property type="protein sequence ID" value="SJM88955.1"/>
    <property type="molecule type" value="Genomic_DNA"/>
</dbReference>
<dbReference type="OrthoDB" id="14556at2"/>
<gene>
    <name evidence="2" type="ORF">CRENPOLYSF2_10003</name>
</gene>
<dbReference type="InterPro" id="IPR002934">
    <property type="entry name" value="Polymerase_NTP_transf_dom"/>
</dbReference>
<dbReference type="Pfam" id="PF01909">
    <property type="entry name" value="NTP_transf_2"/>
    <property type="match status" value="1"/>
</dbReference>
<dbReference type="RefSeq" id="WP_087145417.1">
    <property type="nucleotide sequence ID" value="NZ_FUKJ01000001.1"/>
</dbReference>
<name>A0A1R4GYB4_9GAMM</name>
<feature type="domain" description="Polymerase nucleotidyl transferase" evidence="1">
    <location>
        <begin position="11"/>
        <end position="85"/>
    </location>
</feature>
<keyword evidence="3" id="KW-1185">Reference proteome</keyword>
<protein>
    <submittedName>
        <fullName evidence="2">Nucleotidyltransferase family protein</fullName>
    </submittedName>
</protein>
<dbReference type="CDD" id="cd05403">
    <property type="entry name" value="NT_KNTase_like"/>
    <property type="match status" value="1"/>
</dbReference>
<evidence type="ECO:0000313" key="2">
    <source>
        <dbReference type="EMBL" id="SJM88955.1"/>
    </source>
</evidence>
<dbReference type="Gene3D" id="3.30.460.10">
    <property type="entry name" value="Beta Polymerase, domain 2"/>
    <property type="match status" value="1"/>
</dbReference>
<sequence length="93" mass="10413">MRLSEIEHQLIRQAIIDIDPEADIYLFGSRTNDHAKGGDIDVLVISKKISLIDKLTILAKLHLRLGEQKIDLVVFPDLTRPFARIAQQGGIAL</sequence>
<proteinExistence type="predicted"/>
<organism evidence="2 3">
    <name type="scientific">Crenothrix polyspora</name>
    <dbReference type="NCBI Taxonomy" id="360316"/>
    <lineage>
        <taxon>Bacteria</taxon>
        <taxon>Pseudomonadati</taxon>
        <taxon>Pseudomonadota</taxon>
        <taxon>Gammaproteobacteria</taxon>
        <taxon>Methylococcales</taxon>
        <taxon>Crenotrichaceae</taxon>
        <taxon>Crenothrix</taxon>
    </lineage>
</organism>
<evidence type="ECO:0000259" key="1">
    <source>
        <dbReference type="Pfam" id="PF01909"/>
    </source>
</evidence>
<keyword evidence="2" id="KW-0808">Transferase</keyword>
<dbReference type="AlphaFoldDB" id="A0A1R4GYB4"/>
<dbReference type="SUPFAM" id="SSF81301">
    <property type="entry name" value="Nucleotidyltransferase"/>
    <property type="match status" value="1"/>
</dbReference>
<dbReference type="InterPro" id="IPR043519">
    <property type="entry name" value="NT_sf"/>
</dbReference>
<dbReference type="Proteomes" id="UP000195442">
    <property type="component" value="Unassembled WGS sequence"/>
</dbReference>
<dbReference type="GO" id="GO:0016779">
    <property type="term" value="F:nucleotidyltransferase activity"/>
    <property type="evidence" value="ECO:0007669"/>
    <property type="project" value="InterPro"/>
</dbReference>
<reference evidence="3" key="1">
    <citation type="submission" date="2017-02" db="EMBL/GenBank/DDBJ databases">
        <authorList>
            <person name="Daims H."/>
        </authorList>
    </citation>
    <scope>NUCLEOTIDE SEQUENCE [LARGE SCALE GENOMIC DNA]</scope>
</reference>
<accession>A0A1R4GYB4</accession>